<accession>A0ABV2M7B8</accession>
<dbReference type="Proteomes" id="UP001549106">
    <property type="component" value="Unassembled WGS sequence"/>
</dbReference>
<dbReference type="InterPro" id="IPR056083">
    <property type="entry name" value="DUF7666"/>
</dbReference>
<dbReference type="EMBL" id="JBEPMJ010000047">
    <property type="protein sequence ID" value="MET3752358.1"/>
    <property type="molecule type" value="Genomic_DNA"/>
</dbReference>
<evidence type="ECO:0000259" key="1">
    <source>
        <dbReference type="Pfam" id="PF24703"/>
    </source>
</evidence>
<comment type="caution">
    <text evidence="2">The sequence shown here is derived from an EMBL/GenBank/DDBJ whole genome shotgun (WGS) entry which is preliminary data.</text>
</comment>
<dbReference type="RefSeq" id="WP_257465656.1">
    <property type="nucleotide sequence ID" value="NZ_BAABXP010000003.1"/>
</dbReference>
<name>A0ABV2M7B8_9FIRM</name>
<gene>
    <name evidence="2" type="ORF">ABID24_003632</name>
</gene>
<evidence type="ECO:0000313" key="2">
    <source>
        <dbReference type="EMBL" id="MET3752358.1"/>
    </source>
</evidence>
<sequence>MKAYKGFHKDLSCLGYKFKENAWNKTDKANCGENGFHCAENPLDCLSYYRNWRNSVYYEVEAAGDLDEDEFDSKISCTEIYLLKRLTLEQLLFEALIYMVEHPERTWNGHVKKEYAEAHNGFAVVRGKNPNAHGQLGDILILLKEEDNCSAIEEVAFLKIDGKKCYPGICYTVKGIENHQEEICA</sequence>
<reference evidence="2 3" key="1">
    <citation type="submission" date="2024-06" db="EMBL/GenBank/DDBJ databases">
        <title>Genomic Encyclopedia of Type Strains, Phase IV (KMG-IV): sequencing the most valuable type-strain genomes for metagenomic binning, comparative biology and taxonomic classification.</title>
        <authorList>
            <person name="Goeker M."/>
        </authorList>
    </citation>
    <scope>NUCLEOTIDE SEQUENCE [LARGE SCALE GENOMIC DNA]</scope>
    <source>
        <strain evidence="2 3">DSM 29492</strain>
    </source>
</reference>
<proteinExistence type="predicted"/>
<feature type="domain" description="DUF7666" evidence="1">
    <location>
        <begin position="1"/>
        <end position="92"/>
    </location>
</feature>
<organism evidence="2 3">
    <name type="scientific">Blautia caecimuris</name>
    <dbReference type="NCBI Taxonomy" id="1796615"/>
    <lineage>
        <taxon>Bacteria</taxon>
        <taxon>Bacillati</taxon>
        <taxon>Bacillota</taxon>
        <taxon>Clostridia</taxon>
        <taxon>Lachnospirales</taxon>
        <taxon>Lachnospiraceae</taxon>
        <taxon>Blautia</taxon>
    </lineage>
</organism>
<evidence type="ECO:0000313" key="3">
    <source>
        <dbReference type="Proteomes" id="UP001549106"/>
    </source>
</evidence>
<dbReference type="Pfam" id="PF24703">
    <property type="entry name" value="DUF7666"/>
    <property type="match status" value="1"/>
</dbReference>
<keyword evidence="3" id="KW-1185">Reference proteome</keyword>
<protein>
    <recommendedName>
        <fullName evidence="1">DUF7666 domain-containing protein</fullName>
    </recommendedName>
</protein>